<organism evidence="2 3">
    <name type="scientific">Lactococcus lactis</name>
    <dbReference type="NCBI Taxonomy" id="1358"/>
    <lineage>
        <taxon>Bacteria</taxon>
        <taxon>Bacillati</taxon>
        <taxon>Bacillota</taxon>
        <taxon>Bacilli</taxon>
        <taxon>Lactobacillales</taxon>
        <taxon>Streptococcaceae</taxon>
        <taxon>Lactococcus</taxon>
    </lineage>
</organism>
<dbReference type="AlphaFoldDB" id="A0AAW5TLB0"/>
<dbReference type="EMBL" id="JAOQNN010000001">
    <property type="protein sequence ID" value="MCW2279899.1"/>
    <property type="molecule type" value="Genomic_DNA"/>
</dbReference>
<dbReference type="SUPFAM" id="SSF54060">
    <property type="entry name" value="His-Me finger endonucleases"/>
    <property type="match status" value="1"/>
</dbReference>
<dbReference type="Proteomes" id="UP001207687">
    <property type="component" value="Unassembled WGS sequence"/>
</dbReference>
<dbReference type="Pfam" id="PF13392">
    <property type="entry name" value="HNH_3"/>
    <property type="match status" value="1"/>
</dbReference>
<dbReference type="InterPro" id="IPR003615">
    <property type="entry name" value="HNH_nuc"/>
</dbReference>
<gene>
    <name evidence="2" type="ORF">M2256_000357</name>
</gene>
<proteinExistence type="predicted"/>
<protein>
    <recommendedName>
        <fullName evidence="1">HNH nuclease domain-containing protein</fullName>
    </recommendedName>
</protein>
<evidence type="ECO:0000259" key="1">
    <source>
        <dbReference type="Pfam" id="PF13392"/>
    </source>
</evidence>
<sequence length="205" mass="23988">MKQIPDYPNYAVTKDGRVWSYNRNKFIYCYPRETGSVVILYYEGLKFIKLVRRLVFEAFKGYSPEIVTHKDGNVFNNKLENLVGMSRAELNQKVCARPRKVRPICRVEIATGKLDLIEVRTKDKSYIKIRQAVQRKSLTSGGCFYYYPGEKEELVAEIKAHITTNQLSLEKLKCCDPYSPFIPVIKNHLKKHKKYLEILEKVKEE</sequence>
<name>A0AAW5TLB0_9LACT</name>
<dbReference type="RefSeq" id="WP_264653686.1">
    <property type="nucleotide sequence ID" value="NZ_JAOQNN010000001.1"/>
</dbReference>
<dbReference type="InterPro" id="IPR044925">
    <property type="entry name" value="His-Me_finger_sf"/>
</dbReference>
<reference evidence="2" key="1">
    <citation type="submission" date="2023-08" db="EMBL/GenBank/DDBJ databases">
        <title>Genomic analyses of the natural microbiome of Caenorhabditis elegans.</title>
        <authorList>
            <person name="Samuel B."/>
        </authorList>
    </citation>
    <scope>NUCLEOTIDE SEQUENCE</scope>
    <source>
        <strain evidence="2">BIGb0220</strain>
    </source>
</reference>
<evidence type="ECO:0000313" key="3">
    <source>
        <dbReference type="Proteomes" id="UP001207687"/>
    </source>
</evidence>
<comment type="caution">
    <text evidence="2">The sequence shown here is derived from an EMBL/GenBank/DDBJ whole genome shotgun (WGS) entry which is preliminary data.</text>
</comment>
<evidence type="ECO:0000313" key="2">
    <source>
        <dbReference type="EMBL" id="MCW2279899.1"/>
    </source>
</evidence>
<feature type="domain" description="HNH nuclease" evidence="1">
    <location>
        <begin position="50"/>
        <end position="91"/>
    </location>
</feature>
<dbReference type="Gene3D" id="3.90.75.20">
    <property type="match status" value="1"/>
</dbReference>
<accession>A0AAW5TLB0</accession>